<evidence type="ECO:0000313" key="2">
    <source>
        <dbReference type="Proteomes" id="UP000345177"/>
    </source>
</evidence>
<reference evidence="1 2" key="1">
    <citation type="submission" date="2019-09" db="EMBL/GenBank/DDBJ databases">
        <title>Transcriptional response of Serratia to Siphovirus infection.</title>
        <authorList>
            <person name="Malone L.M."/>
            <person name="Fineran P.C."/>
        </authorList>
    </citation>
    <scope>NUCLEOTIDE SEQUENCE [LARGE SCALE GENOMIC DNA]</scope>
</reference>
<evidence type="ECO:0008006" key="3">
    <source>
        <dbReference type="Google" id="ProtNLM"/>
    </source>
</evidence>
<dbReference type="PANTHER" id="PTHR38440">
    <property type="entry name" value="UPF0398 PROTEIN YPSA"/>
    <property type="match status" value="1"/>
</dbReference>
<keyword evidence="2" id="KW-1185">Reference proteome</keyword>
<dbReference type="SUPFAM" id="SSF102405">
    <property type="entry name" value="MCP/YpsA-like"/>
    <property type="match status" value="1"/>
</dbReference>
<accession>A0A5Q2F7Q4</accession>
<sequence>MILSFTGHRPDKLGDERNPLPPGATMLAVDFLNAARPERCIVGMAQGWDMAVAYACTQFNIPFTAAIPFRGQEEFWPEGVQKIYHELISHRLATQYIVAPGGYSAGKMSLRNGWMVDHSDAVIALWDGSSGGTGNCVRYARLMKKPILNLWPSYEGNNPSVDRAWRDFNDSLRRG</sequence>
<proteinExistence type="predicted"/>
<dbReference type="EMBL" id="MN505213">
    <property type="protein sequence ID" value="QGF20897.1"/>
    <property type="molecule type" value="Genomic_DNA"/>
</dbReference>
<dbReference type="Proteomes" id="UP000345177">
    <property type="component" value="Segment"/>
</dbReference>
<protein>
    <recommendedName>
        <fullName evidence="3">SsDNA binding protein</fullName>
    </recommendedName>
</protein>
<organism evidence="1 2">
    <name type="scientific">Serratia phage JS26</name>
    <dbReference type="NCBI Taxonomy" id="2315217"/>
    <lineage>
        <taxon>Viruses</taxon>
        <taxon>Duplodnaviria</taxon>
        <taxon>Heunggongvirae</taxon>
        <taxon>Uroviricota</taxon>
        <taxon>Caudoviricetes</taxon>
        <taxon>Casjensviridae</taxon>
        <taxon>Dunedinvirus</taxon>
        <taxon>Dunedinvirus JS26</taxon>
    </lineage>
</organism>
<dbReference type="InterPro" id="IPR010697">
    <property type="entry name" value="YspA"/>
</dbReference>
<dbReference type="RefSeq" id="YP_010000041.1">
    <property type="nucleotide sequence ID" value="NC_053012.1"/>
</dbReference>
<dbReference type="KEGG" id="vg:62682681"/>
<dbReference type="Gene3D" id="3.40.50.450">
    <property type="match status" value="1"/>
</dbReference>
<dbReference type="Pfam" id="PF06908">
    <property type="entry name" value="YpsA"/>
    <property type="match status" value="1"/>
</dbReference>
<evidence type="ECO:0000313" key="1">
    <source>
        <dbReference type="EMBL" id="QGF20897.1"/>
    </source>
</evidence>
<name>A0A5Q2F7Q4_9CAUD</name>
<dbReference type="GeneID" id="62682681"/>
<dbReference type="PANTHER" id="PTHR38440:SF1">
    <property type="entry name" value="UPF0398 PROTEIN SPR0331"/>
    <property type="match status" value="1"/>
</dbReference>